<name>X1QZM6_9ZZZZ</name>
<dbReference type="InterPro" id="IPR006068">
    <property type="entry name" value="ATPase_P-typ_cation-transptr_C"/>
</dbReference>
<feature type="non-terminal residue" evidence="3">
    <location>
        <position position="136"/>
    </location>
</feature>
<dbReference type="SUPFAM" id="SSF81665">
    <property type="entry name" value="Calcium ATPase, transmembrane domain M"/>
    <property type="match status" value="1"/>
</dbReference>
<reference evidence="3" key="1">
    <citation type="journal article" date="2014" name="Front. Microbiol.">
        <title>High frequency of phylogenetically diverse reductive dehalogenase-homologous genes in deep subseafloor sedimentary metagenomes.</title>
        <authorList>
            <person name="Kawai M."/>
            <person name="Futagami T."/>
            <person name="Toyoda A."/>
            <person name="Takaki Y."/>
            <person name="Nishi S."/>
            <person name="Hori S."/>
            <person name="Arai W."/>
            <person name="Tsubouchi T."/>
            <person name="Morono Y."/>
            <person name="Uchiyama I."/>
            <person name="Ito T."/>
            <person name="Fujiyama A."/>
            <person name="Inagaki F."/>
            <person name="Takami H."/>
        </authorList>
    </citation>
    <scope>NUCLEOTIDE SEQUENCE</scope>
    <source>
        <strain evidence="3">Expedition CK06-06</strain>
    </source>
</reference>
<feature type="domain" description="Cation-transporting P-type ATPase C-terminal" evidence="2">
    <location>
        <begin position="4"/>
        <end position="131"/>
    </location>
</feature>
<sequence>MSITLHTFPGLVLTFDTTSKDIMKEKPRDSEEILNKNIIILLLIFGGLLAISMGIIYSICITGIYPVFPLNYEFNILNAGYLFTTETMFLTPGIDLNVVKTLTMLMTTLFFSETILVLQIRRPNKSLIKSIKEESN</sequence>
<keyword evidence="1" id="KW-1133">Transmembrane helix</keyword>
<feature type="transmembrane region" description="Helical" evidence="1">
    <location>
        <begin position="38"/>
        <end position="65"/>
    </location>
</feature>
<dbReference type="AlphaFoldDB" id="X1QZM6"/>
<protein>
    <recommendedName>
        <fullName evidence="2">Cation-transporting P-type ATPase C-terminal domain-containing protein</fullName>
    </recommendedName>
</protein>
<gene>
    <name evidence="3" type="ORF">S06H3_63386</name>
</gene>
<feature type="transmembrane region" description="Helical" evidence="1">
    <location>
        <begin position="98"/>
        <end position="120"/>
    </location>
</feature>
<evidence type="ECO:0000256" key="1">
    <source>
        <dbReference type="SAM" id="Phobius"/>
    </source>
</evidence>
<evidence type="ECO:0000259" key="2">
    <source>
        <dbReference type="Pfam" id="PF00689"/>
    </source>
</evidence>
<organism evidence="3">
    <name type="scientific">marine sediment metagenome</name>
    <dbReference type="NCBI Taxonomy" id="412755"/>
    <lineage>
        <taxon>unclassified sequences</taxon>
        <taxon>metagenomes</taxon>
        <taxon>ecological metagenomes</taxon>
    </lineage>
</organism>
<dbReference type="InterPro" id="IPR023298">
    <property type="entry name" value="ATPase_P-typ_TM_dom_sf"/>
</dbReference>
<proteinExistence type="predicted"/>
<dbReference type="EMBL" id="BARV01042035">
    <property type="protein sequence ID" value="GAI56310.1"/>
    <property type="molecule type" value="Genomic_DNA"/>
</dbReference>
<comment type="caution">
    <text evidence="3">The sequence shown here is derived from an EMBL/GenBank/DDBJ whole genome shotgun (WGS) entry which is preliminary data.</text>
</comment>
<keyword evidence="1" id="KW-0472">Membrane</keyword>
<accession>X1QZM6</accession>
<keyword evidence="1" id="KW-0812">Transmembrane</keyword>
<dbReference type="Pfam" id="PF00689">
    <property type="entry name" value="Cation_ATPase_C"/>
    <property type="match status" value="1"/>
</dbReference>
<evidence type="ECO:0000313" key="3">
    <source>
        <dbReference type="EMBL" id="GAI56310.1"/>
    </source>
</evidence>
<dbReference type="Gene3D" id="1.20.1110.10">
    <property type="entry name" value="Calcium-transporting ATPase, transmembrane domain"/>
    <property type="match status" value="1"/>
</dbReference>